<dbReference type="Proteomes" id="UP000297609">
    <property type="component" value="Unassembled WGS sequence"/>
</dbReference>
<protein>
    <recommendedName>
        <fullName evidence="3">Ig-like domain-containing protein</fullName>
    </recommendedName>
</protein>
<dbReference type="AlphaFoldDB" id="A0A4R9JR90"/>
<gene>
    <name evidence="1" type="ORF">EHQ59_05100</name>
</gene>
<evidence type="ECO:0000313" key="1">
    <source>
        <dbReference type="EMBL" id="TGL54988.1"/>
    </source>
</evidence>
<organism evidence="1 2">
    <name type="scientific">Leptospira kemamanensis</name>
    <dbReference type="NCBI Taxonomy" id="2484942"/>
    <lineage>
        <taxon>Bacteria</taxon>
        <taxon>Pseudomonadati</taxon>
        <taxon>Spirochaetota</taxon>
        <taxon>Spirochaetia</taxon>
        <taxon>Leptospirales</taxon>
        <taxon>Leptospiraceae</taxon>
        <taxon>Leptospira</taxon>
    </lineage>
</organism>
<dbReference type="OrthoDB" id="321650at2"/>
<keyword evidence="2" id="KW-1185">Reference proteome</keyword>
<dbReference type="InterPro" id="IPR058183">
    <property type="entry name" value="LBF_2017-like_N"/>
</dbReference>
<comment type="caution">
    <text evidence="1">The sequence shown here is derived from an EMBL/GenBank/DDBJ whole genome shotgun (WGS) entry which is preliminary data.</text>
</comment>
<reference evidence="1" key="1">
    <citation type="journal article" date="2019" name="PLoS Negl. Trop. Dis.">
        <title>Revisiting the worldwide diversity of Leptospira species in the environment.</title>
        <authorList>
            <person name="Vincent A.T."/>
            <person name="Schiettekatte O."/>
            <person name="Bourhy P."/>
            <person name="Veyrier F.J."/>
            <person name="Picardeau M."/>
        </authorList>
    </citation>
    <scope>NUCLEOTIDE SEQUENCE [LARGE SCALE GENOMIC DNA]</scope>
    <source>
        <strain evidence="1">201702454</strain>
    </source>
</reference>
<name>A0A4R9JR90_9LEPT</name>
<dbReference type="NCBIfam" id="NF047607">
    <property type="entry name" value="LBF_2017_Nterm"/>
    <property type="match status" value="1"/>
</dbReference>
<evidence type="ECO:0000313" key="2">
    <source>
        <dbReference type="Proteomes" id="UP000297609"/>
    </source>
</evidence>
<dbReference type="EMBL" id="RQGG01000013">
    <property type="protein sequence ID" value="TGL54988.1"/>
    <property type="molecule type" value="Genomic_DNA"/>
</dbReference>
<accession>A0A4R9JR90</accession>
<sequence>MSFSISPFRIFPFLCFVCFVLLFIAFPTKLEAKQIQFSLVPDRDDIIQYEIELWKSDDLELEIPFRVLANPGPIQLFIPEGYGFFRIRAVAKRKVRGFWTDLYNVNSFGKKPKPVEKAIAKIPVKTDVLVPIPTKDGSAELFLTSKQITIVPITITKHFKVRYRVNGGIWQTTTSPQMDFPKDGNYRLEYKVTNDLGVSDGMQIWEFKVDRTPPETKFWFQTPTFRKSETTYIAPNNHLIVEAKDSGSGISSIRYRYQCEGDQFTDYFVWKEETGKDLVFICPGNFQLELSSIDRLGNEETPKSIHFQKISKSP</sequence>
<proteinExistence type="predicted"/>
<evidence type="ECO:0008006" key="3">
    <source>
        <dbReference type="Google" id="ProtNLM"/>
    </source>
</evidence>